<evidence type="ECO:0000313" key="3">
    <source>
        <dbReference type="Proteomes" id="UP000290289"/>
    </source>
</evidence>
<keyword evidence="3" id="KW-1185">Reference proteome</keyword>
<keyword evidence="1" id="KW-1133">Transmembrane helix</keyword>
<protein>
    <submittedName>
        <fullName evidence="2">Uncharacterized protein</fullName>
    </submittedName>
</protein>
<reference evidence="2 3" key="1">
    <citation type="submission" date="2018-10" db="EMBL/GenBank/DDBJ databases">
        <title>A high-quality apple genome assembly.</title>
        <authorList>
            <person name="Hu J."/>
        </authorList>
    </citation>
    <scope>NUCLEOTIDE SEQUENCE [LARGE SCALE GENOMIC DNA]</scope>
    <source>
        <strain evidence="3">cv. HFTH1</strain>
        <tissue evidence="2">Young leaf</tissue>
    </source>
</reference>
<proteinExistence type="predicted"/>
<keyword evidence="1" id="KW-0812">Transmembrane</keyword>
<evidence type="ECO:0000313" key="2">
    <source>
        <dbReference type="EMBL" id="RXH82430.1"/>
    </source>
</evidence>
<dbReference type="EMBL" id="RDQH01000338">
    <property type="protein sequence ID" value="RXH82430.1"/>
    <property type="molecule type" value="Genomic_DNA"/>
</dbReference>
<evidence type="ECO:0000256" key="1">
    <source>
        <dbReference type="SAM" id="Phobius"/>
    </source>
</evidence>
<sequence length="72" mass="8497">MLQPRKPIKCYNNWNQHFGALKLLRSWEEENNRQKLGSRGYMIWGYELSGCNALLLYIGYLDTANHTTTLVY</sequence>
<gene>
    <name evidence="2" type="ORF">DVH24_036771</name>
</gene>
<keyword evidence="1" id="KW-0472">Membrane</keyword>
<comment type="caution">
    <text evidence="2">The sequence shown here is derived from an EMBL/GenBank/DDBJ whole genome shotgun (WGS) entry which is preliminary data.</text>
</comment>
<dbReference type="Proteomes" id="UP000290289">
    <property type="component" value="Chromosome 12"/>
</dbReference>
<dbReference type="AlphaFoldDB" id="A0A498IGX9"/>
<accession>A0A498IGX9</accession>
<name>A0A498IGX9_MALDO</name>
<feature type="transmembrane region" description="Helical" evidence="1">
    <location>
        <begin position="41"/>
        <end position="60"/>
    </location>
</feature>
<organism evidence="2 3">
    <name type="scientific">Malus domestica</name>
    <name type="common">Apple</name>
    <name type="synonym">Pyrus malus</name>
    <dbReference type="NCBI Taxonomy" id="3750"/>
    <lineage>
        <taxon>Eukaryota</taxon>
        <taxon>Viridiplantae</taxon>
        <taxon>Streptophyta</taxon>
        <taxon>Embryophyta</taxon>
        <taxon>Tracheophyta</taxon>
        <taxon>Spermatophyta</taxon>
        <taxon>Magnoliopsida</taxon>
        <taxon>eudicotyledons</taxon>
        <taxon>Gunneridae</taxon>
        <taxon>Pentapetalae</taxon>
        <taxon>rosids</taxon>
        <taxon>fabids</taxon>
        <taxon>Rosales</taxon>
        <taxon>Rosaceae</taxon>
        <taxon>Amygdaloideae</taxon>
        <taxon>Maleae</taxon>
        <taxon>Malus</taxon>
    </lineage>
</organism>